<dbReference type="InterPro" id="IPR002508">
    <property type="entry name" value="MurNAc-LAA_cat"/>
</dbReference>
<dbReference type="EMBL" id="AQFT01000099">
    <property type="protein sequence ID" value="EMZ24357.1"/>
    <property type="molecule type" value="Genomic_DNA"/>
</dbReference>
<dbReference type="Gene3D" id="3.40.630.40">
    <property type="entry name" value="Zn-dependent exopeptidases"/>
    <property type="match status" value="1"/>
</dbReference>
<dbReference type="STRING" id="1235802.C823_03314"/>
<evidence type="ECO:0000259" key="3">
    <source>
        <dbReference type="SMART" id="SM00646"/>
    </source>
</evidence>
<comment type="caution">
    <text evidence="4">The sequence shown here is derived from an EMBL/GenBank/DDBJ whole genome shotgun (WGS) entry which is preliminary data.</text>
</comment>
<dbReference type="PANTHER" id="PTHR30404:SF0">
    <property type="entry name" value="N-ACETYLMURAMOYL-L-ALANINE AMIDASE AMIC"/>
    <property type="match status" value="1"/>
</dbReference>
<accession>N2A4S1</accession>
<name>N2A4S1_9FIRM</name>
<dbReference type="AlphaFoldDB" id="N2A4S1"/>
<feature type="region of interest" description="Disordered" evidence="2">
    <location>
        <begin position="72"/>
        <end position="95"/>
    </location>
</feature>
<dbReference type="HOGENOM" id="CLU_810831_0_0_9"/>
<dbReference type="SUPFAM" id="SSF53187">
    <property type="entry name" value="Zn-dependent exopeptidases"/>
    <property type="match status" value="1"/>
</dbReference>
<reference evidence="4 5" key="1">
    <citation type="journal article" date="2014" name="Genome Announc.">
        <title>Draft genome sequences of the altered schaedler flora, a defined bacterial community from gnotobiotic mice.</title>
        <authorList>
            <person name="Wannemuehler M.J."/>
            <person name="Overstreet A.M."/>
            <person name="Ward D.V."/>
            <person name="Phillips G.J."/>
        </authorList>
    </citation>
    <scope>NUCLEOTIDE SEQUENCE [LARGE SCALE GENOMIC DNA]</scope>
    <source>
        <strain evidence="4 5">ASF492</strain>
    </source>
</reference>
<dbReference type="GO" id="GO:0008745">
    <property type="term" value="F:N-acetylmuramoyl-L-alanine amidase activity"/>
    <property type="evidence" value="ECO:0007669"/>
    <property type="project" value="InterPro"/>
</dbReference>
<keyword evidence="5" id="KW-1185">Reference proteome</keyword>
<organism evidence="4 5">
    <name type="scientific">Eubacterium plexicaudatum ASF492</name>
    <dbReference type="NCBI Taxonomy" id="1235802"/>
    <lineage>
        <taxon>Bacteria</taxon>
        <taxon>Bacillati</taxon>
        <taxon>Bacillota</taxon>
        <taxon>Clostridia</taxon>
        <taxon>Eubacteriales</taxon>
        <taxon>Eubacteriaceae</taxon>
        <taxon>Eubacterium</taxon>
    </lineage>
</organism>
<evidence type="ECO:0000256" key="1">
    <source>
        <dbReference type="ARBA" id="ARBA00022801"/>
    </source>
</evidence>
<keyword evidence="1" id="KW-0378">Hydrolase</keyword>
<evidence type="ECO:0000256" key="2">
    <source>
        <dbReference type="SAM" id="MobiDB-lite"/>
    </source>
</evidence>
<proteinExistence type="predicted"/>
<dbReference type="GO" id="GO:0009253">
    <property type="term" value="P:peptidoglycan catabolic process"/>
    <property type="evidence" value="ECO:0007669"/>
    <property type="project" value="InterPro"/>
</dbReference>
<dbReference type="Pfam" id="PF01520">
    <property type="entry name" value="Amidase_3"/>
    <property type="match status" value="1"/>
</dbReference>
<gene>
    <name evidence="4" type="ORF">C823_03314</name>
</gene>
<evidence type="ECO:0000313" key="4">
    <source>
        <dbReference type="EMBL" id="EMZ24357.1"/>
    </source>
</evidence>
<dbReference type="PROSITE" id="PS51257">
    <property type="entry name" value="PROKAR_LIPOPROTEIN"/>
    <property type="match status" value="1"/>
</dbReference>
<dbReference type="OrthoDB" id="9772024at2"/>
<dbReference type="GO" id="GO:0030288">
    <property type="term" value="C:outer membrane-bounded periplasmic space"/>
    <property type="evidence" value="ECO:0007669"/>
    <property type="project" value="TreeGrafter"/>
</dbReference>
<dbReference type="PATRIC" id="fig|1235802.3.peg.3502"/>
<protein>
    <recommendedName>
        <fullName evidence="3">MurNAc-LAA domain-containing protein</fullName>
    </recommendedName>
</protein>
<dbReference type="SMART" id="SM00646">
    <property type="entry name" value="Ami_3"/>
    <property type="match status" value="1"/>
</dbReference>
<dbReference type="InterPro" id="IPR050695">
    <property type="entry name" value="N-acetylmuramoyl_amidase_3"/>
</dbReference>
<dbReference type="CDD" id="cd02696">
    <property type="entry name" value="MurNAc-LAA"/>
    <property type="match status" value="1"/>
</dbReference>
<dbReference type="Proteomes" id="UP000012589">
    <property type="component" value="Unassembled WGS sequence"/>
</dbReference>
<sequence>MEKRLARFTAFFTCAFSLFACVAVFFLPALEQRIEAFSASIRRDQLAREERYALLEKMSGLEIMDYNTQQVQRQAQKAEKEEKEVTEEGGEPQPQEDVIVITHQMQLELPKGADKSNVKVIENLISRRIDIRIPGADENYIYDYMVLGESGDMESLDYSSEGGSGTVALTMDKAVEADYSFDEEYLYLDFFSPRELHDRIVVVDAGHGGGAPGAVAGTHYEKNITLGIVQYLKAYFDEADDASIGVYYTRLDDSNPSLSERVGLANDLQADLFLSVHINSLKGNTGVEGVEVMYNELAPDTAFDTQDFAQICLDEEVAALGAKKRSIINGNKIYIIRHSAAPVALVEVGFMNNPNELARLVDPGYQQKAAKGLYQALLKSLDRLDES</sequence>
<evidence type="ECO:0000313" key="5">
    <source>
        <dbReference type="Proteomes" id="UP000012589"/>
    </source>
</evidence>
<feature type="domain" description="MurNAc-LAA" evidence="3">
    <location>
        <begin position="262"/>
        <end position="378"/>
    </location>
</feature>
<dbReference type="eggNOG" id="COG0860">
    <property type="taxonomic scope" value="Bacteria"/>
</dbReference>
<dbReference type="PANTHER" id="PTHR30404">
    <property type="entry name" value="N-ACETYLMURAMOYL-L-ALANINE AMIDASE"/>
    <property type="match status" value="1"/>
</dbReference>